<evidence type="ECO:0000259" key="1">
    <source>
        <dbReference type="Pfam" id="PF17844"/>
    </source>
</evidence>
<name>A0A3G6J475_9CORY</name>
<dbReference type="Pfam" id="PF17844">
    <property type="entry name" value="SCP_3"/>
    <property type="match status" value="1"/>
</dbReference>
<reference evidence="2 3" key="1">
    <citation type="submission" date="2018-11" db="EMBL/GenBank/DDBJ databases">
        <authorList>
            <person name="Kleinhagauer T."/>
            <person name="Glaeser S.P."/>
            <person name="Spergser J."/>
            <person name="Ruckert C."/>
            <person name="Kaempfer P."/>
            <person name="Busse H.-J."/>
        </authorList>
    </citation>
    <scope>NUCLEOTIDE SEQUENCE [LARGE SCALE GENOMIC DNA]</scope>
    <source>
        <strain evidence="2 3">200CH</strain>
    </source>
</reference>
<gene>
    <name evidence="2" type="ORF">CCHOA_01950</name>
</gene>
<dbReference type="Proteomes" id="UP000269019">
    <property type="component" value="Chromosome"/>
</dbReference>
<dbReference type="InterPro" id="IPR041629">
    <property type="entry name" value="SCP_3"/>
</dbReference>
<dbReference type="Gene3D" id="3.30.1050.40">
    <property type="match status" value="1"/>
</dbReference>
<keyword evidence="3" id="KW-1185">Reference proteome</keyword>
<evidence type="ECO:0000313" key="3">
    <source>
        <dbReference type="Proteomes" id="UP000269019"/>
    </source>
</evidence>
<organism evidence="2 3">
    <name type="scientific">Corynebacterium choanae</name>
    <dbReference type="NCBI Taxonomy" id="1862358"/>
    <lineage>
        <taxon>Bacteria</taxon>
        <taxon>Bacillati</taxon>
        <taxon>Actinomycetota</taxon>
        <taxon>Actinomycetes</taxon>
        <taxon>Mycobacteriales</taxon>
        <taxon>Corynebacteriaceae</taxon>
        <taxon>Corynebacterium</taxon>
    </lineage>
</organism>
<accession>A0A3G6J475</accession>
<feature type="domain" description="Bacterial SCP orthologue" evidence="1">
    <location>
        <begin position="101"/>
        <end position="195"/>
    </location>
</feature>
<dbReference type="EMBL" id="CP033896">
    <property type="protein sequence ID" value="AZA12817.1"/>
    <property type="molecule type" value="Genomic_DNA"/>
</dbReference>
<sequence>MAGGDALAGCWNWGKVLLRVEMLWRTSRKMVWVIKVWMVNRMAVFSVWCALRSGETGILVDTVAKLQRMTGKRIDPQQLREAVMAILPWIADPATQPEPTRPQLAAACRMLARTAAQDAPGKTVELRVPPFVAVQLIDGPAHTRGTPPNVVQLDPLTFCRLACGWITMADIVATSSPLIEISGTRAQLVDEVMPVVDGQKLMSAAV</sequence>
<dbReference type="AlphaFoldDB" id="A0A3G6J475"/>
<dbReference type="KEGG" id="ccho:CCHOA_01950"/>
<protein>
    <recommendedName>
        <fullName evidence="1">Bacterial SCP orthologue domain-containing protein</fullName>
    </recommendedName>
</protein>
<evidence type="ECO:0000313" key="2">
    <source>
        <dbReference type="EMBL" id="AZA12817.1"/>
    </source>
</evidence>
<proteinExistence type="predicted"/>